<keyword evidence="7 9" id="KW-0862">Zinc</keyword>
<dbReference type="InterPro" id="IPR023358">
    <property type="entry name" value="Peptidase_M18_dom2"/>
</dbReference>
<dbReference type="SUPFAM" id="SSF101821">
    <property type="entry name" value="Aminopeptidase/glucanase lid domain"/>
    <property type="match status" value="1"/>
</dbReference>
<reference evidence="11 12" key="1">
    <citation type="submission" date="2015-09" db="EMBL/GenBank/DDBJ databases">
        <authorList>
            <consortium name="Pathogen Informatics"/>
        </authorList>
    </citation>
    <scope>NUCLEOTIDE SEQUENCE [LARGE SCALE GENOMIC DNA]</scope>
    <source>
        <strain evidence="11 12">2789STDY5834962</strain>
    </source>
</reference>
<evidence type="ECO:0000256" key="5">
    <source>
        <dbReference type="ARBA" id="ARBA00022723"/>
    </source>
</evidence>
<evidence type="ECO:0000313" key="11">
    <source>
        <dbReference type="EMBL" id="CUN03498.1"/>
    </source>
</evidence>
<keyword evidence="4 9" id="KW-0645">Protease</keyword>
<dbReference type="Pfam" id="PF02127">
    <property type="entry name" value="Peptidase_M18"/>
    <property type="match status" value="1"/>
</dbReference>
<keyword evidence="3 9" id="KW-0031">Aminopeptidase</keyword>
<protein>
    <recommendedName>
        <fullName evidence="10">M18 family aminopeptidase</fullName>
        <ecNumber evidence="10">3.4.11.-</ecNumber>
    </recommendedName>
</protein>
<dbReference type="PANTHER" id="PTHR28570:SF2">
    <property type="entry name" value="M18 FAMILY AMINOPEPTIDASE 1-RELATED"/>
    <property type="match status" value="1"/>
</dbReference>
<keyword evidence="5 9" id="KW-0479">Metal-binding</keyword>
<dbReference type="Gene3D" id="3.40.630.10">
    <property type="entry name" value="Zn peptidases"/>
    <property type="match status" value="1"/>
</dbReference>
<dbReference type="GO" id="GO:0008270">
    <property type="term" value="F:zinc ion binding"/>
    <property type="evidence" value="ECO:0007669"/>
    <property type="project" value="InterPro"/>
</dbReference>
<evidence type="ECO:0000256" key="9">
    <source>
        <dbReference type="RuleBase" id="RU004386"/>
    </source>
</evidence>
<evidence type="ECO:0000256" key="2">
    <source>
        <dbReference type="ARBA" id="ARBA00008290"/>
    </source>
</evidence>
<evidence type="ECO:0000256" key="1">
    <source>
        <dbReference type="ARBA" id="ARBA00001947"/>
    </source>
</evidence>
<evidence type="ECO:0000313" key="12">
    <source>
        <dbReference type="Proteomes" id="UP000095727"/>
    </source>
</evidence>
<dbReference type="GO" id="GO:0008237">
    <property type="term" value="F:metallopeptidase activity"/>
    <property type="evidence" value="ECO:0007669"/>
    <property type="project" value="UniProtKB-KW"/>
</dbReference>
<dbReference type="GO" id="GO:0004177">
    <property type="term" value="F:aminopeptidase activity"/>
    <property type="evidence" value="ECO:0007669"/>
    <property type="project" value="UniProtKB-KW"/>
</dbReference>
<dbReference type="NCBIfam" id="NF002600">
    <property type="entry name" value="PRK02256.1"/>
    <property type="match status" value="1"/>
</dbReference>
<keyword evidence="6 9" id="KW-0378">Hydrolase</keyword>
<gene>
    <name evidence="11" type="primary">apeA_1</name>
    <name evidence="11" type="ORF">ERS852574_02285</name>
</gene>
<dbReference type="RefSeq" id="WP_055157488.1">
    <property type="nucleotide sequence ID" value="NZ_CYXR01000017.1"/>
</dbReference>
<evidence type="ECO:0000256" key="4">
    <source>
        <dbReference type="ARBA" id="ARBA00022670"/>
    </source>
</evidence>
<evidence type="ECO:0000256" key="10">
    <source>
        <dbReference type="RuleBase" id="RU004387"/>
    </source>
</evidence>
<dbReference type="Gene3D" id="2.30.250.10">
    <property type="entry name" value="Aminopeptidase i, Domain 2"/>
    <property type="match status" value="1"/>
</dbReference>
<dbReference type="Proteomes" id="UP000095727">
    <property type="component" value="Unassembled WGS sequence"/>
</dbReference>
<comment type="similarity">
    <text evidence="2 9">Belongs to the peptidase M18 family.</text>
</comment>
<comment type="cofactor">
    <cofactor evidence="1 10">
        <name>Zn(2+)</name>
        <dbReference type="ChEBI" id="CHEBI:29105"/>
    </cofactor>
</comment>
<dbReference type="InterPro" id="IPR001948">
    <property type="entry name" value="Peptidase_M18"/>
</dbReference>
<dbReference type="GO" id="GO:0006508">
    <property type="term" value="P:proteolysis"/>
    <property type="evidence" value="ECO:0007669"/>
    <property type="project" value="UniProtKB-KW"/>
</dbReference>
<proteinExistence type="inferred from homology"/>
<evidence type="ECO:0000256" key="7">
    <source>
        <dbReference type="ARBA" id="ARBA00022833"/>
    </source>
</evidence>
<accession>A0A173TQN9</accession>
<keyword evidence="8 9" id="KW-0482">Metalloprotease</keyword>
<dbReference type="EC" id="3.4.11.-" evidence="10"/>
<dbReference type="PANTHER" id="PTHR28570">
    <property type="entry name" value="ASPARTYL AMINOPEPTIDASE"/>
    <property type="match status" value="1"/>
</dbReference>
<evidence type="ECO:0000256" key="8">
    <source>
        <dbReference type="ARBA" id="ARBA00023049"/>
    </source>
</evidence>
<sequence length="466" mass="51229">MEEKKNLWSSYDEAAKKELHEINEKYKACLDAGKTERECVKLAVEMAKEAGYQDIKDVLKEGKSLKAGDKVYAVCMEKMLAMFRMGEEPLSNGMNILGAHIDSPRIDVKQNPLYESEGMAYLDTHYYGGIKKYQWVTGPMALHGVVAKKDGSVEEISIGEKESDPVFVITDLLVHLAANQMSKKASEVIEGEKLDLLIGNSPLDKAEGLDEEEKETIKANVLHILKENYGIEEEDFASAELEIVPAGKARDCGFDRSMILSYGQDDRVCAFTSLFAMLDVENAKRTGCCLLVDKEEIGSVGATGMHSRFFENTVAELVALTEGESELKVRRALANSRMLSSDVSAAYDPMFAEAFEKRSAAFFTKGLAFNKFTGSRGKSGSNDANAEYLARLRKVMDEAGVTYQFAELGKVDVGGGGTIAYIMANYGMEVIDSGVAVLSMHAPYEVSSKADVYEAVKGYRAFLLNM</sequence>
<dbReference type="PRINTS" id="PR00932">
    <property type="entry name" value="AMINO1PTASE"/>
</dbReference>
<dbReference type="AlphaFoldDB" id="A0A173TQN9"/>
<evidence type="ECO:0000256" key="6">
    <source>
        <dbReference type="ARBA" id="ARBA00022801"/>
    </source>
</evidence>
<dbReference type="EMBL" id="CYXR01000017">
    <property type="protein sequence ID" value="CUN03498.1"/>
    <property type="molecule type" value="Genomic_DNA"/>
</dbReference>
<dbReference type="SUPFAM" id="SSF53187">
    <property type="entry name" value="Zn-dependent exopeptidases"/>
    <property type="match status" value="1"/>
</dbReference>
<organism evidence="11 12">
    <name type="scientific">Coprococcus comes</name>
    <dbReference type="NCBI Taxonomy" id="410072"/>
    <lineage>
        <taxon>Bacteria</taxon>
        <taxon>Bacillati</taxon>
        <taxon>Bacillota</taxon>
        <taxon>Clostridia</taxon>
        <taxon>Lachnospirales</taxon>
        <taxon>Lachnospiraceae</taxon>
        <taxon>Coprococcus</taxon>
    </lineage>
</organism>
<name>A0A173TQN9_9FIRM</name>
<evidence type="ECO:0000256" key="3">
    <source>
        <dbReference type="ARBA" id="ARBA00022438"/>
    </source>
</evidence>
<dbReference type="GO" id="GO:0005737">
    <property type="term" value="C:cytoplasm"/>
    <property type="evidence" value="ECO:0007669"/>
    <property type="project" value="UniProtKB-ARBA"/>
</dbReference>